<dbReference type="Gene3D" id="2.40.70.10">
    <property type="entry name" value="Acid Proteases"/>
    <property type="match status" value="2"/>
</dbReference>
<dbReference type="AlphaFoldDB" id="A0A1R2B8N7"/>
<evidence type="ECO:0000256" key="3">
    <source>
        <dbReference type="ARBA" id="ARBA00022750"/>
    </source>
</evidence>
<comment type="caution">
    <text evidence="8">The sequence shown here is derived from an EMBL/GenBank/DDBJ whole genome shotgun (WGS) entry which is preliminary data.</text>
</comment>
<evidence type="ECO:0000256" key="2">
    <source>
        <dbReference type="ARBA" id="ARBA00022670"/>
    </source>
</evidence>
<dbReference type="InterPro" id="IPR034164">
    <property type="entry name" value="Pepsin-like_dom"/>
</dbReference>
<dbReference type="InterPro" id="IPR033121">
    <property type="entry name" value="PEPTIDASE_A1"/>
</dbReference>
<evidence type="ECO:0000256" key="6">
    <source>
        <dbReference type="SAM" id="SignalP"/>
    </source>
</evidence>
<dbReference type="InterPro" id="IPR001461">
    <property type="entry name" value="Aspartic_peptidase_A1"/>
</dbReference>
<evidence type="ECO:0000256" key="1">
    <source>
        <dbReference type="ARBA" id="ARBA00007447"/>
    </source>
</evidence>
<keyword evidence="5" id="KW-0472">Membrane</keyword>
<dbReference type="EMBL" id="MPUH01000842">
    <property type="protein sequence ID" value="OMJ73153.1"/>
    <property type="molecule type" value="Genomic_DNA"/>
</dbReference>
<evidence type="ECO:0000313" key="8">
    <source>
        <dbReference type="EMBL" id="OMJ73153.1"/>
    </source>
</evidence>
<dbReference type="InterPro" id="IPR021109">
    <property type="entry name" value="Peptidase_aspartic_dom_sf"/>
</dbReference>
<dbReference type="OrthoDB" id="5790032at2759"/>
<evidence type="ECO:0000256" key="4">
    <source>
        <dbReference type="ARBA" id="ARBA00022801"/>
    </source>
</evidence>
<reference evidence="8 9" key="1">
    <citation type="submission" date="2016-11" db="EMBL/GenBank/DDBJ databases">
        <title>The macronuclear genome of Stentor coeruleus: a giant cell with tiny introns.</title>
        <authorList>
            <person name="Slabodnick M."/>
            <person name="Ruby J.G."/>
            <person name="Reiff S.B."/>
            <person name="Swart E.C."/>
            <person name="Gosai S."/>
            <person name="Prabakaran S."/>
            <person name="Witkowska E."/>
            <person name="Larue G.E."/>
            <person name="Fisher S."/>
            <person name="Freeman R.M."/>
            <person name="Gunawardena J."/>
            <person name="Chu W."/>
            <person name="Stover N.A."/>
            <person name="Gregory B.D."/>
            <person name="Nowacki M."/>
            <person name="Derisi J."/>
            <person name="Roy S.W."/>
            <person name="Marshall W.F."/>
            <person name="Sood P."/>
        </authorList>
    </citation>
    <scope>NUCLEOTIDE SEQUENCE [LARGE SCALE GENOMIC DNA]</scope>
    <source>
        <strain evidence="8">WM001</strain>
    </source>
</reference>
<gene>
    <name evidence="8" type="ORF">SteCoe_28221</name>
</gene>
<comment type="similarity">
    <text evidence="1">Belongs to the peptidase A1 family.</text>
</comment>
<sequence length="400" mass="45114">MVILLLLALPAFSLMLPKVIEFKPRGGGGGDEGPEQVLSNFAFVTSVKIGSEQQEFWLTISFLFRDVWVEGSKCKKCKVVSQTYSPGTSKTSKNLTTTNNYHDENKMLTLKGNVFEDDIVLENYKFRSKISVAHKFVDPLNLAEDGILGLGVDESSIVYEMYENNYITEPIYSIYIDEINGSYLYLDSINFTDLGLQVESTVVITLKDEIVGNFSYNGTVYDSAPIEFSSISSYIIGPYSLLQNLYTDLIMEYGCYYFEEFIVCDCEGSYPDLEFIIGEDVLVITQEFYLMKVETACFLFTNLGGTSWILGEPLLKGYFTSVDLKEKTITFNKVSYIPDTTPTTFETIEGWAVVFFTVAGSFLIYILAAGIYQIIKRKLDAQDEVPLIDNSAQDIKVLRY</sequence>
<dbReference type="CDD" id="cd05471">
    <property type="entry name" value="pepsin_like"/>
    <property type="match status" value="1"/>
</dbReference>
<dbReference type="Proteomes" id="UP000187209">
    <property type="component" value="Unassembled WGS sequence"/>
</dbReference>
<dbReference type="PANTHER" id="PTHR47966">
    <property type="entry name" value="BETA-SITE APP-CLEAVING ENZYME, ISOFORM A-RELATED"/>
    <property type="match status" value="1"/>
</dbReference>
<evidence type="ECO:0000256" key="5">
    <source>
        <dbReference type="SAM" id="Phobius"/>
    </source>
</evidence>
<evidence type="ECO:0000313" key="9">
    <source>
        <dbReference type="Proteomes" id="UP000187209"/>
    </source>
</evidence>
<dbReference type="GO" id="GO:0006508">
    <property type="term" value="P:proteolysis"/>
    <property type="evidence" value="ECO:0007669"/>
    <property type="project" value="UniProtKB-KW"/>
</dbReference>
<keyword evidence="3" id="KW-0064">Aspartyl protease</keyword>
<feature type="domain" description="Peptidase A1" evidence="7">
    <location>
        <begin position="43"/>
        <end position="332"/>
    </location>
</feature>
<keyword evidence="9" id="KW-1185">Reference proteome</keyword>
<dbReference type="GO" id="GO:0004190">
    <property type="term" value="F:aspartic-type endopeptidase activity"/>
    <property type="evidence" value="ECO:0007669"/>
    <property type="project" value="UniProtKB-KW"/>
</dbReference>
<evidence type="ECO:0000259" key="7">
    <source>
        <dbReference type="PROSITE" id="PS51767"/>
    </source>
</evidence>
<keyword evidence="6" id="KW-0732">Signal</keyword>
<keyword evidence="4" id="KW-0378">Hydrolase</keyword>
<keyword evidence="2" id="KW-0645">Protease</keyword>
<dbReference type="PROSITE" id="PS51767">
    <property type="entry name" value="PEPTIDASE_A1"/>
    <property type="match status" value="1"/>
</dbReference>
<name>A0A1R2B8N7_9CILI</name>
<protein>
    <recommendedName>
        <fullName evidence="7">Peptidase A1 domain-containing protein</fullName>
    </recommendedName>
</protein>
<accession>A0A1R2B8N7</accession>
<keyword evidence="5" id="KW-1133">Transmembrane helix</keyword>
<organism evidence="8 9">
    <name type="scientific">Stentor coeruleus</name>
    <dbReference type="NCBI Taxonomy" id="5963"/>
    <lineage>
        <taxon>Eukaryota</taxon>
        <taxon>Sar</taxon>
        <taxon>Alveolata</taxon>
        <taxon>Ciliophora</taxon>
        <taxon>Postciliodesmatophora</taxon>
        <taxon>Heterotrichea</taxon>
        <taxon>Heterotrichida</taxon>
        <taxon>Stentoridae</taxon>
        <taxon>Stentor</taxon>
    </lineage>
</organism>
<feature type="transmembrane region" description="Helical" evidence="5">
    <location>
        <begin position="350"/>
        <end position="372"/>
    </location>
</feature>
<dbReference type="SUPFAM" id="SSF50630">
    <property type="entry name" value="Acid proteases"/>
    <property type="match status" value="1"/>
</dbReference>
<dbReference type="Pfam" id="PF00026">
    <property type="entry name" value="Asp"/>
    <property type="match status" value="1"/>
</dbReference>
<dbReference type="PANTHER" id="PTHR47966:SF51">
    <property type="entry name" value="BETA-SITE APP-CLEAVING ENZYME, ISOFORM A-RELATED"/>
    <property type="match status" value="1"/>
</dbReference>
<keyword evidence="5" id="KW-0812">Transmembrane</keyword>
<proteinExistence type="inferred from homology"/>
<feature type="chain" id="PRO_5012209954" description="Peptidase A1 domain-containing protein" evidence="6">
    <location>
        <begin position="16"/>
        <end position="400"/>
    </location>
</feature>
<feature type="signal peptide" evidence="6">
    <location>
        <begin position="1"/>
        <end position="15"/>
    </location>
</feature>